<sequence precursor="true">MTRYLLLLLATICFTPILSGCGAEEPIVKEDEHNIVEELDPAEEAAAQKKAAMENR</sequence>
<organism evidence="2 3">
    <name type="scientific">Gimesia panareensis</name>
    <dbReference type="NCBI Taxonomy" id="2527978"/>
    <lineage>
        <taxon>Bacteria</taxon>
        <taxon>Pseudomonadati</taxon>
        <taxon>Planctomycetota</taxon>
        <taxon>Planctomycetia</taxon>
        <taxon>Planctomycetales</taxon>
        <taxon>Planctomycetaceae</taxon>
        <taxon>Gimesia</taxon>
    </lineage>
</organism>
<name>A0A517QBY5_9PLAN</name>
<feature type="signal peptide" evidence="1">
    <location>
        <begin position="1"/>
        <end position="19"/>
    </location>
</feature>
<protein>
    <recommendedName>
        <fullName evidence="4">Secreted protein</fullName>
    </recommendedName>
</protein>
<dbReference type="PROSITE" id="PS51257">
    <property type="entry name" value="PROKAR_LIPOPROTEIN"/>
    <property type="match status" value="1"/>
</dbReference>
<evidence type="ECO:0000313" key="3">
    <source>
        <dbReference type="Proteomes" id="UP000315647"/>
    </source>
</evidence>
<reference evidence="2 3" key="1">
    <citation type="submission" date="2019-03" db="EMBL/GenBank/DDBJ databases">
        <title>Deep-cultivation of Planctomycetes and their phenomic and genomic characterization uncovers novel biology.</title>
        <authorList>
            <person name="Wiegand S."/>
            <person name="Jogler M."/>
            <person name="Boedeker C."/>
            <person name="Pinto D."/>
            <person name="Vollmers J."/>
            <person name="Rivas-Marin E."/>
            <person name="Kohn T."/>
            <person name="Peeters S.H."/>
            <person name="Heuer A."/>
            <person name="Rast P."/>
            <person name="Oberbeckmann S."/>
            <person name="Bunk B."/>
            <person name="Jeske O."/>
            <person name="Meyerdierks A."/>
            <person name="Storesund J.E."/>
            <person name="Kallscheuer N."/>
            <person name="Luecker S."/>
            <person name="Lage O.M."/>
            <person name="Pohl T."/>
            <person name="Merkel B.J."/>
            <person name="Hornburger P."/>
            <person name="Mueller R.-W."/>
            <person name="Bruemmer F."/>
            <person name="Labrenz M."/>
            <person name="Spormann A.M."/>
            <person name="Op den Camp H."/>
            <person name="Overmann J."/>
            <person name="Amann R."/>
            <person name="Jetten M.S.M."/>
            <person name="Mascher T."/>
            <person name="Medema M.H."/>
            <person name="Devos D.P."/>
            <person name="Kaster A.-K."/>
            <person name="Ovreas L."/>
            <person name="Rohde M."/>
            <person name="Galperin M.Y."/>
            <person name="Jogler C."/>
        </authorList>
    </citation>
    <scope>NUCLEOTIDE SEQUENCE [LARGE SCALE GENOMIC DNA]</scope>
    <source>
        <strain evidence="2 3">Enr10</strain>
    </source>
</reference>
<keyword evidence="1" id="KW-0732">Signal</keyword>
<proteinExistence type="predicted"/>
<gene>
    <name evidence="2" type="ORF">Enr10x_44700</name>
</gene>
<evidence type="ECO:0008006" key="4">
    <source>
        <dbReference type="Google" id="ProtNLM"/>
    </source>
</evidence>
<dbReference type="Proteomes" id="UP000315647">
    <property type="component" value="Chromosome"/>
</dbReference>
<evidence type="ECO:0000313" key="2">
    <source>
        <dbReference type="EMBL" id="QDT29121.1"/>
    </source>
</evidence>
<evidence type="ECO:0000256" key="1">
    <source>
        <dbReference type="SAM" id="SignalP"/>
    </source>
</evidence>
<dbReference type="RefSeq" id="WP_197997320.1">
    <property type="nucleotide sequence ID" value="NZ_CP037421.1"/>
</dbReference>
<feature type="chain" id="PRO_5021978510" description="Secreted protein" evidence="1">
    <location>
        <begin position="20"/>
        <end position="56"/>
    </location>
</feature>
<accession>A0A517QBY5</accession>
<dbReference type="AlphaFoldDB" id="A0A517QBY5"/>
<keyword evidence="3" id="KW-1185">Reference proteome</keyword>
<dbReference type="EMBL" id="CP037421">
    <property type="protein sequence ID" value="QDT29121.1"/>
    <property type="molecule type" value="Genomic_DNA"/>
</dbReference>